<sequence>MALHTHTLRLRSSSCSLWMGSCRRTGRFSSYGSRLMDSGQSTQDPMLFESLPKATLPENTPRTMQASSSHPATKRSHLAALGLAPFRRPVLDPLLHVPDRDPHSRSSTCHTTRRPGNELASRALSCSAANILTQNTYPLCRMCGPLAGINTTPACSSSAQFHAPSPSPSISTSRNPLHRDIRMDSMNSLLDVLNESQAGAGAQSLPEISQAVPTLIVTPVAVNPVQTPMPDATFIRRPESPLARERRSPPPSLKPPMEVTTLHNEYVLTTKLPPGITSDMIVVTAQKGPRIKVVADLWHSEQNAHLEWSISNLQDVQLSRVNSGLWPDGQFSIRLGRLSRDISPACIPKVS</sequence>
<name>A0A8E2B1W7_9APHY</name>
<gene>
    <name evidence="2" type="ORF">OBBRIDRAFT_653955</name>
</gene>
<feature type="region of interest" description="Disordered" evidence="1">
    <location>
        <begin position="238"/>
        <end position="257"/>
    </location>
</feature>
<evidence type="ECO:0000313" key="2">
    <source>
        <dbReference type="EMBL" id="OCH89715.1"/>
    </source>
</evidence>
<dbReference type="Proteomes" id="UP000250043">
    <property type="component" value="Unassembled WGS sequence"/>
</dbReference>
<dbReference type="AlphaFoldDB" id="A0A8E2B1W7"/>
<evidence type="ECO:0000256" key="1">
    <source>
        <dbReference type="SAM" id="MobiDB-lite"/>
    </source>
</evidence>
<keyword evidence="3" id="KW-1185">Reference proteome</keyword>
<evidence type="ECO:0000313" key="3">
    <source>
        <dbReference type="Proteomes" id="UP000250043"/>
    </source>
</evidence>
<accession>A0A8E2B1W7</accession>
<protein>
    <submittedName>
        <fullName evidence="2">Uncharacterized protein</fullName>
    </submittedName>
</protein>
<feature type="region of interest" description="Disordered" evidence="1">
    <location>
        <begin position="97"/>
        <end position="116"/>
    </location>
</feature>
<reference evidence="2 3" key="1">
    <citation type="submission" date="2016-07" db="EMBL/GenBank/DDBJ databases">
        <title>Draft genome of the white-rot fungus Obba rivulosa 3A-2.</title>
        <authorList>
            <consortium name="DOE Joint Genome Institute"/>
            <person name="Miettinen O."/>
            <person name="Riley R."/>
            <person name="Acob R."/>
            <person name="Barry K."/>
            <person name="Cullen D."/>
            <person name="De Vries R."/>
            <person name="Hainaut M."/>
            <person name="Hatakka A."/>
            <person name="Henrissat B."/>
            <person name="Hilden K."/>
            <person name="Kuo R."/>
            <person name="Labutti K."/>
            <person name="Lipzen A."/>
            <person name="Makela M.R."/>
            <person name="Sandor L."/>
            <person name="Spatafora J.W."/>
            <person name="Grigoriev I.V."/>
            <person name="Hibbett D.S."/>
        </authorList>
    </citation>
    <scope>NUCLEOTIDE SEQUENCE [LARGE SCALE GENOMIC DNA]</scope>
    <source>
        <strain evidence="2 3">3A-2</strain>
    </source>
</reference>
<organism evidence="2 3">
    <name type="scientific">Obba rivulosa</name>
    <dbReference type="NCBI Taxonomy" id="1052685"/>
    <lineage>
        <taxon>Eukaryota</taxon>
        <taxon>Fungi</taxon>
        <taxon>Dikarya</taxon>
        <taxon>Basidiomycota</taxon>
        <taxon>Agaricomycotina</taxon>
        <taxon>Agaricomycetes</taxon>
        <taxon>Polyporales</taxon>
        <taxon>Gelatoporiaceae</taxon>
        <taxon>Obba</taxon>
    </lineage>
</organism>
<feature type="compositionally biased region" description="Basic and acidic residues" evidence="1">
    <location>
        <begin position="238"/>
        <end position="248"/>
    </location>
</feature>
<proteinExistence type="predicted"/>
<dbReference type="EMBL" id="KV722421">
    <property type="protein sequence ID" value="OCH89715.1"/>
    <property type="molecule type" value="Genomic_DNA"/>
</dbReference>
<dbReference type="OrthoDB" id="3253535at2759"/>